<dbReference type="UniPathway" id="UPA00031">
    <property type="reaction ID" value="UER00012"/>
</dbReference>
<feature type="domain" description="Aminotransferase class I/classII large" evidence="13">
    <location>
        <begin position="46"/>
        <end position="341"/>
    </location>
</feature>
<keyword evidence="9 12" id="KW-0663">Pyridoxal phosphate</keyword>
<evidence type="ECO:0000256" key="5">
    <source>
        <dbReference type="ARBA" id="ARBA00011738"/>
    </source>
</evidence>
<evidence type="ECO:0000259" key="13">
    <source>
        <dbReference type="Pfam" id="PF00155"/>
    </source>
</evidence>
<comment type="pathway">
    <text evidence="3">Lipid metabolism.</text>
</comment>
<comment type="cofactor">
    <cofactor evidence="1 12">
        <name>pyridoxal 5'-phosphate</name>
        <dbReference type="ChEBI" id="CHEBI:597326"/>
    </cofactor>
</comment>
<dbReference type="SUPFAM" id="SSF53383">
    <property type="entry name" value="PLP-dependent transferases"/>
    <property type="match status" value="1"/>
</dbReference>
<evidence type="ECO:0000256" key="12">
    <source>
        <dbReference type="HAMAP-Rule" id="MF_01023"/>
    </source>
</evidence>
<evidence type="ECO:0000256" key="11">
    <source>
        <dbReference type="ARBA" id="ARBA00047481"/>
    </source>
</evidence>
<dbReference type="InterPro" id="IPR001917">
    <property type="entry name" value="Aminotrans_II_pyridoxalP_BS"/>
</dbReference>
<dbReference type="OrthoDB" id="9813612at2"/>
<evidence type="ECO:0000256" key="3">
    <source>
        <dbReference type="ARBA" id="ARBA00005189"/>
    </source>
</evidence>
<dbReference type="AlphaFoldDB" id="A0A2N3IHU2"/>
<evidence type="ECO:0000256" key="10">
    <source>
        <dbReference type="ARBA" id="ARBA00023102"/>
    </source>
</evidence>
<dbReference type="PROSITE" id="PS00599">
    <property type="entry name" value="AA_TRANSFER_CLASS_2"/>
    <property type="match status" value="1"/>
</dbReference>
<evidence type="ECO:0000256" key="7">
    <source>
        <dbReference type="ARBA" id="ARBA00022605"/>
    </source>
</evidence>
<comment type="catalytic activity">
    <reaction evidence="11 12">
        <text>L-histidinol phosphate + 2-oxoglutarate = 3-(imidazol-4-yl)-2-oxopropyl phosphate + L-glutamate</text>
        <dbReference type="Rhea" id="RHEA:23744"/>
        <dbReference type="ChEBI" id="CHEBI:16810"/>
        <dbReference type="ChEBI" id="CHEBI:29985"/>
        <dbReference type="ChEBI" id="CHEBI:57766"/>
        <dbReference type="ChEBI" id="CHEBI:57980"/>
        <dbReference type="EC" id="2.6.1.9"/>
    </reaction>
</comment>
<keyword evidence="15" id="KW-1185">Reference proteome</keyword>
<keyword evidence="8 12" id="KW-0808">Transferase</keyword>
<dbReference type="InterPro" id="IPR015424">
    <property type="entry name" value="PyrdxlP-dep_Trfase"/>
</dbReference>
<dbReference type="RefSeq" id="WP_101358358.1">
    <property type="nucleotide sequence ID" value="NZ_NKXO01000014.1"/>
</dbReference>
<reference evidence="14 15" key="1">
    <citation type="submission" date="2017-06" db="EMBL/GenBank/DDBJ databases">
        <title>Raineya orbicola gen. nov., sp. nov. a slightly thermophilic bacterium of the phylum Bacteroidetes and the description of Raineyaceae fam. nov.</title>
        <authorList>
            <person name="Albuquerque L."/>
            <person name="Polonia A.R.M."/>
            <person name="Barroso C."/>
            <person name="Froufe H.J.C."/>
            <person name="Lage O."/>
            <person name="Lobo-Da-Cunha A."/>
            <person name="Egas C."/>
            <person name="Da Costa M.S."/>
        </authorList>
    </citation>
    <scope>NUCLEOTIDE SEQUENCE [LARGE SCALE GENOMIC DNA]</scope>
    <source>
        <strain evidence="14 15">SPSPC-11</strain>
    </source>
</reference>
<evidence type="ECO:0000256" key="6">
    <source>
        <dbReference type="ARBA" id="ARBA00022576"/>
    </source>
</evidence>
<dbReference type="Gene3D" id="3.90.1150.10">
    <property type="entry name" value="Aspartate Aminotransferase, domain 1"/>
    <property type="match status" value="1"/>
</dbReference>
<dbReference type="Gene3D" id="3.40.640.10">
    <property type="entry name" value="Type I PLP-dependent aspartate aminotransferase-like (Major domain)"/>
    <property type="match status" value="1"/>
</dbReference>
<proteinExistence type="inferred from homology"/>
<dbReference type="GO" id="GO:0030170">
    <property type="term" value="F:pyridoxal phosphate binding"/>
    <property type="evidence" value="ECO:0007669"/>
    <property type="project" value="InterPro"/>
</dbReference>
<dbReference type="GO" id="GO:0000105">
    <property type="term" value="P:L-histidine biosynthetic process"/>
    <property type="evidence" value="ECO:0007669"/>
    <property type="project" value="UniProtKB-UniRule"/>
</dbReference>
<dbReference type="HAMAP" id="MF_01023">
    <property type="entry name" value="HisC_aminotrans_2"/>
    <property type="match status" value="1"/>
</dbReference>
<comment type="subunit">
    <text evidence="5 12">Homodimer.</text>
</comment>
<dbReference type="PANTHER" id="PTHR42885">
    <property type="entry name" value="HISTIDINOL-PHOSPHATE AMINOTRANSFERASE-RELATED"/>
    <property type="match status" value="1"/>
</dbReference>
<evidence type="ECO:0000256" key="8">
    <source>
        <dbReference type="ARBA" id="ARBA00022679"/>
    </source>
</evidence>
<dbReference type="Proteomes" id="UP000233387">
    <property type="component" value="Unassembled WGS sequence"/>
</dbReference>
<comment type="similarity">
    <text evidence="4 12">Belongs to the class-II pyridoxal-phosphate-dependent aminotransferase family. Histidinol-phosphate aminotransferase subfamily.</text>
</comment>
<evidence type="ECO:0000256" key="1">
    <source>
        <dbReference type="ARBA" id="ARBA00001933"/>
    </source>
</evidence>
<dbReference type="InterPro" id="IPR015421">
    <property type="entry name" value="PyrdxlP-dep_Trfase_major"/>
</dbReference>
<protein>
    <recommendedName>
        <fullName evidence="12">Histidinol-phosphate aminotransferase</fullName>
        <ecNumber evidence="12">2.6.1.9</ecNumber>
    </recommendedName>
    <alternativeName>
        <fullName evidence="12">Imidazole acetol-phosphate transaminase</fullName>
    </alternativeName>
</protein>
<evidence type="ECO:0000256" key="9">
    <source>
        <dbReference type="ARBA" id="ARBA00022898"/>
    </source>
</evidence>
<dbReference type="EC" id="2.6.1.9" evidence="12"/>
<evidence type="ECO:0000313" key="15">
    <source>
        <dbReference type="Proteomes" id="UP000233387"/>
    </source>
</evidence>
<accession>A0A2N3IHU2</accession>
<feature type="modified residue" description="N6-(pyridoxal phosphate)lysine" evidence="12">
    <location>
        <position position="208"/>
    </location>
</feature>
<keyword evidence="7 12" id="KW-0028">Amino-acid biosynthesis</keyword>
<evidence type="ECO:0000256" key="2">
    <source>
        <dbReference type="ARBA" id="ARBA00005011"/>
    </source>
</evidence>
<comment type="pathway">
    <text evidence="2 12">Amino-acid biosynthesis; L-histidine biosynthesis; L-histidine from 5-phospho-alpha-D-ribose 1-diphosphate: step 7/9.</text>
</comment>
<evidence type="ECO:0000256" key="4">
    <source>
        <dbReference type="ARBA" id="ARBA00007970"/>
    </source>
</evidence>
<name>A0A2N3IHU2_9BACT</name>
<dbReference type="GO" id="GO:0004400">
    <property type="term" value="F:histidinol-phosphate transaminase activity"/>
    <property type="evidence" value="ECO:0007669"/>
    <property type="project" value="UniProtKB-UniRule"/>
</dbReference>
<dbReference type="Pfam" id="PF00155">
    <property type="entry name" value="Aminotran_1_2"/>
    <property type="match status" value="1"/>
</dbReference>
<dbReference type="NCBIfam" id="TIGR01141">
    <property type="entry name" value="hisC"/>
    <property type="match status" value="1"/>
</dbReference>
<dbReference type="CDD" id="cd00609">
    <property type="entry name" value="AAT_like"/>
    <property type="match status" value="1"/>
</dbReference>
<organism evidence="14 15">
    <name type="scientific">Raineya orbicola</name>
    <dbReference type="NCBI Taxonomy" id="2016530"/>
    <lineage>
        <taxon>Bacteria</taxon>
        <taxon>Pseudomonadati</taxon>
        <taxon>Bacteroidota</taxon>
        <taxon>Cytophagia</taxon>
        <taxon>Cytophagales</taxon>
        <taxon>Raineyaceae</taxon>
        <taxon>Raineya</taxon>
    </lineage>
</organism>
<keyword evidence="10 12" id="KW-0368">Histidine biosynthesis</keyword>
<gene>
    <name evidence="12" type="primary">hisC</name>
    <name evidence="14" type="ORF">Rain11_1092</name>
</gene>
<evidence type="ECO:0000313" key="14">
    <source>
        <dbReference type="EMBL" id="PKQ69895.1"/>
    </source>
</evidence>
<dbReference type="InterPro" id="IPR005861">
    <property type="entry name" value="HisP_aminotrans"/>
</dbReference>
<dbReference type="InterPro" id="IPR004839">
    <property type="entry name" value="Aminotransferase_I/II_large"/>
</dbReference>
<sequence length="355" mass="40674">MFIQHLLRPHIAKLEPYSSARDEYSGEEGIFLDANENPIGSVTAAMYNRYPDPYQKKIKEKLAVIKGVKPENIFLGNGSDEAIDLLIRAFCEPYRESILIMPPTYGMYEVSANINAVAVQKVPLDTNFHIDLEAVKKAITPQTKIIFICSPNNPSGNLLSQEAITEILETFKGITLIDEAYIDFSPQASWLPMLEKYPRMVLIQTFSKAWGLAALRLGMAFAHSEIIAVLNKIKPPYNISKTTQDLVWDSLQYERFKNEMVERILEQRKFLEKKLTAFDFVEKIYPSDANFLLVKMRNAQNIFEYLLSQKIIVRNRVKVAAGCLRISVGTKEENQQLLQTLQEYVNINSKKIRLW</sequence>
<dbReference type="EMBL" id="NKXO01000014">
    <property type="protein sequence ID" value="PKQ69895.1"/>
    <property type="molecule type" value="Genomic_DNA"/>
</dbReference>
<comment type="caution">
    <text evidence="14">The sequence shown here is derived from an EMBL/GenBank/DDBJ whole genome shotgun (WGS) entry which is preliminary data.</text>
</comment>
<dbReference type="PANTHER" id="PTHR42885:SF2">
    <property type="entry name" value="HISTIDINOL-PHOSPHATE AMINOTRANSFERASE"/>
    <property type="match status" value="1"/>
</dbReference>
<keyword evidence="6 12" id="KW-0032">Aminotransferase</keyword>
<dbReference type="InterPro" id="IPR015422">
    <property type="entry name" value="PyrdxlP-dep_Trfase_small"/>
</dbReference>